<evidence type="ECO:0000313" key="5">
    <source>
        <dbReference type="Proteomes" id="UP000325785"/>
    </source>
</evidence>
<dbReference type="STRING" id="540747.SAMN04488031_101490"/>
<dbReference type="RefSeq" id="WP_057815184.1">
    <property type="nucleotide sequence ID" value="NZ_CP031598.1"/>
</dbReference>
<name>A0A0T5P9Y2_9RHOB</name>
<feature type="chain" id="PRO_5010437507" evidence="1">
    <location>
        <begin position="28"/>
        <end position="157"/>
    </location>
</feature>
<accession>A0A0T5P9Y2</accession>
<keyword evidence="4" id="KW-1185">Reference proteome</keyword>
<sequence>MTTPLRTTARSMAGAFALLLTTQSALSATLETLIDQPTDTLSIYQCAEAQTCDTARKCVNADTRVVIAHSSVAGSPQYLAMGPMVAQASGGIFHPQDWRWILGGIPAPSSKVGRQNYLSTPDGVTWTAHVYRPGNETQTLEDSGWVRADYSCEQVLF</sequence>
<proteinExistence type="predicted"/>
<evidence type="ECO:0000313" key="3">
    <source>
        <dbReference type="EMBL" id="QEW27046.1"/>
    </source>
</evidence>
<dbReference type="EMBL" id="LAXI01000004">
    <property type="protein sequence ID" value="KRS18135.1"/>
    <property type="molecule type" value="Genomic_DNA"/>
</dbReference>
<dbReference type="Proteomes" id="UP000051401">
    <property type="component" value="Unassembled WGS sequence"/>
</dbReference>
<dbReference type="Proteomes" id="UP000325785">
    <property type="component" value="Chromosome"/>
</dbReference>
<feature type="signal peptide" evidence="1">
    <location>
        <begin position="1"/>
        <end position="27"/>
    </location>
</feature>
<dbReference type="AlphaFoldDB" id="A0A0T5P9Y2"/>
<dbReference type="EMBL" id="CP031598">
    <property type="protein sequence ID" value="QEW27046.1"/>
    <property type="molecule type" value="Genomic_DNA"/>
</dbReference>
<reference evidence="2 4" key="1">
    <citation type="submission" date="2015-04" db="EMBL/GenBank/DDBJ databases">
        <title>The draft genome sequence of Roseovarius indicus B108T.</title>
        <authorList>
            <person name="Li G."/>
            <person name="Lai Q."/>
            <person name="Shao Z."/>
            <person name="Yan P."/>
        </authorList>
    </citation>
    <scope>NUCLEOTIDE SEQUENCE [LARGE SCALE GENOMIC DNA]</scope>
    <source>
        <strain evidence="2 4">B108</strain>
    </source>
</reference>
<protein>
    <submittedName>
        <fullName evidence="2">Uncharacterized protein</fullName>
    </submittedName>
</protein>
<gene>
    <name evidence="3" type="ORF">RIdsm_02855</name>
    <name evidence="2" type="ORF">XM52_08225</name>
</gene>
<dbReference type="PATRIC" id="fig|540747.5.peg.4433"/>
<dbReference type="OrthoDB" id="9955324at2"/>
<organism evidence="2 4">
    <name type="scientific">Roseovarius indicus</name>
    <dbReference type="NCBI Taxonomy" id="540747"/>
    <lineage>
        <taxon>Bacteria</taxon>
        <taxon>Pseudomonadati</taxon>
        <taxon>Pseudomonadota</taxon>
        <taxon>Alphaproteobacteria</taxon>
        <taxon>Rhodobacterales</taxon>
        <taxon>Roseobacteraceae</taxon>
        <taxon>Roseovarius</taxon>
    </lineage>
</organism>
<evidence type="ECO:0000256" key="1">
    <source>
        <dbReference type="SAM" id="SignalP"/>
    </source>
</evidence>
<reference evidence="3 5" key="2">
    <citation type="submission" date="2018-08" db="EMBL/GenBank/DDBJ databases">
        <title>Genetic Globetrotter - A new plasmid hitch-hiking vast phylogenetic and geographic distances.</title>
        <authorList>
            <person name="Vollmers J."/>
            <person name="Petersen J."/>
        </authorList>
    </citation>
    <scope>NUCLEOTIDE SEQUENCE [LARGE SCALE GENOMIC DNA]</scope>
    <source>
        <strain evidence="3 5">DSM 26383</strain>
    </source>
</reference>
<evidence type="ECO:0000313" key="4">
    <source>
        <dbReference type="Proteomes" id="UP000051401"/>
    </source>
</evidence>
<dbReference type="KEGG" id="rid:RIdsm_02855"/>
<evidence type="ECO:0000313" key="2">
    <source>
        <dbReference type="EMBL" id="KRS18135.1"/>
    </source>
</evidence>
<keyword evidence="1" id="KW-0732">Signal</keyword>